<feature type="domain" description="ANTAR" evidence="6">
    <location>
        <begin position="33"/>
        <end position="94"/>
    </location>
</feature>
<dbReference type="Gene3D" id="3.30.450.40">
    <property type="match status" value="1"/>
</dbReference>
<dbReference type="Proteomes" id="UP000601223">
    <property type="component" value="Unassembled WGS sequence"/>
</dbReference>
<dbReference type="PANTHER" id="PTHR43156">
    <property type="entry name" value="STAGE II SPORULATION PROTEIN E-RELATED"/>
    <property type="match status" value="1"/>
</dbReference>
<dbReference type="Pfam" id="PF03861">
    <property type="entry name" value="ANTAR"/>
    <property type="match status" value="1"/>
</dbReference>
<dbReference type="Gene3D" id="1.10.10.10">
    <property type="entry name" value="Winged helix-like DNA-binding domain superfamily/Winged helix DNA-binding domain"/>
    <property type="match status" value="1"/>
</dbReference>
<dbReference type="PROSITE" id="PS50921">
    <property type="entry name" value="ANTAR"/>
    <property type="match status" value="1"/>
</dbReference>
<dbReference type="AlphaFoldDB" id="A0A8J3NPP8"/>
<evidence type="ECO:0000256" key="1">
    <source>
        <dbReference type="ARBA" id="ARBA00022679"/>
    </source>
</evidence>
<name>A0A8J3NPP8_9ACTN</name>
<dbReference type="Gene3D" id="3.30.450.20">
    <property type="entry name" value="PAS domain"/>
    <property type="match status" value="1"/>
</dbReference>
<evidence type="ECO:0000256" key="2">
    <source>
        <dbReference type="ARBA" id="ARBA00022777"/>
    </source>
</evidence>
<dbReference type="SUPFAM" id="SSF81606">
    <property type="entry name" value="PP2C-like"/>
    <property type="match status" value="1"/>
</dbReference>
<proteinExistence type="predicted"/>
<dbReference type="Pfam" id="PF07228">
    <property type="entry name" value="SpoIIE"/>
    <property type="match status" value="1"/>
</dbReference>
<dbReference type="InterPro" id="IPR001932">
    <property type="entry name" value="PPM-type_phosphatase-like_dom"/>
</dbReference>
<dbReference type="InterPro" id="IPR003018">
    <property type="entry name" value="GAF"/>
</dbReference>
<evidence type="ECO:0000256" key="4">
    <source>
        <dbReference type="ARBA" id="ARBA00023015"/>
    </source>
</evidence>
<dbReference type="SUPFAM" id="SSF55781">
    <property type="entry name" value="GAF domain-like"/>
    <property type="match status" value="1"/>
</dbReference>
<dbReference type="Gene3D" id="3.60.40.10">
    <property type="entry name" value="PPM-type phosphatase domain"/>
    <property type="match status" value="1"/>
</dbReference>
<dbReference type="SUPFAM" id="SSF52172">
    <property type="entry name" value="CheY-like"/>
    <property type="match status" value="1"/>
</dbReference>
<dbReference type="InterPro" id="IPR011006">
    <property type="entry name" value="CheY-like_superfamily"/>
</dbReference>
<dbReference type="InterPro" id="IPR005561">
    <property type="entry name" value="ANTAR"/>
</dbReference>
<evidence type="ECO:0000313" key="7">
    <source>
        <dbReference type="EMBL" id="GIF86180.1"/>
    </source>
</evidence>
<dbReference type="Pfam" id="PF13185">
    <property type="entry name" value="GAF_2"/>
    <property type="match status" value="1"/>
</dbReference>
<dbReference type="GO" id="GO:0016791">
    <property type="term" value="F:phosphatase activity"/>
    <property type="evidence" value="ECO:0007669"/>
    <property type="project" value="TreeGrafter"/>
</dbReference>
<comment type="caution">
    <text evidence="7">The sequence shown here is derived from an EMBL/GenBank/DDBJ whole genome shotgun (WGS) entry which is preliminary data.</text>
</comment>
<keyword evidence="4" id="KW-0805">Transcription regulation</keyword>
<evidence type="ECO:0000259" key="6">
    <source>
        <dbReference type="PROSITE" id="PS50921"/>
    </source>
</evidence>
<dbReference type="SMART" id="SM01012">
    <property type="entry name" value="ANTAR"/>
    <property type="match status" value="1"/>
</dbReference>
<keyword evidence="1" id="KW-0808">Transferase</keyword>
<dbReference type="SMART" id="SM00331">
    <property type="entry name" value="PP2C_SIG"/>
    <property type="match status" value="1"/>
</dbReference>
<protein>
    <recommendedName>
        <fullName evidence="6">ANTAR domain-containing protein</fullName>
    </recommendedName>
</protein>
<dbReference type="InterPro" id="IPR036457">
    <property type="entry name" value="PPM-type-like_dom_sf"/>
</dbReference>
<accession>A0A8J3NPP8</accession>
<keyword evidence="2" id="KW-0418">Kinase</keyword>
<sequence length="798" mass="85712">MISVSALKTMGRVRIMARHAEQRPGDADWVARVQRLESELSGLRRAMRTRGLIDQAKGLLAERLGCDPETAFKHLSVMSQRQNISVVDLAADLVGATVPDTVPAQDPPTPPELALSQAAAVELRTAAGLDHDPARPLPQPRSRLLRRCTAAMDAATDLSALVEVLVEVGLEDPPGGVAAVFAAETDGTVRLIASHGWPARVAGEWRRSPSSLNTMVGTALRTGRPLLLDVRDPHDFVLIGPGAMRVVYPLTAGEHTVGALALLWGEPREFTDTDRAYLDRLAVAAGRALRRLWDDATADTGVAGIPVWLATALDVAGGHSHLLAPVHDEHGAITDFTITAANRGVRQTDGDTVGRRLLDVYPGLRVNGVFDDYVRVLAQDAPFARVGVAEDVFVNGKPRRVILNRRAARLGDGLLASWERIDDAVSNDERIGRLETLSRSGWAEWDLRAGDAVWSPGLYGLVGRDPAHGPTTLDKFAGFFAAADRGLFRELRAGLAKGRPDLADLRLNTPNGPTPVRVFAEADLVDGEVRLLRLVLHDVSEKYAAEDRSMRSETVAASRQIQLAAEQSLTANLTRLLYPGRDLELATSGARVTGRHYAATSPRTQLRGDFCDAERLDDGSLLFVIGDAFGTGLVAAAAVVRLRFPVVTLGAAGTAPAEILRIVNGMIMQAPDGPLASLLIGHYQPAGGILHWASAGHLQPLLVRDGAAHVVDDPAGPLLGLLEGQRFDTHTLHLRPGDTFVSFTDGVLHKRKRDPLADFGKRVAAAHRAGGTQELWQLTPPERDDEACLLILDVPPAP</sequence>
<dbReference type="GO" id="GO:0016301">
    <property type="term" value="F:kinase activity"/>
    <property type="evidence" value="ECO:0007669"/>
    <property type="project" value="UniProtKB-KW"/>
</dbReference>
<dbReference type="GO" id="GO:0003723">
    <property type="term" value="F:RNA binding"/>
    <property type="evidence" value="ECO:0007669"/>
    <property type="project" value="InterPro"/>
</dbReference>
<gene>
    <name evidence="7" type="ORF">Cba03nite_75290</name>
</gene>
<reference evidence="7 8" key="1">
    <citation type="submission" date="2021-01" db="EMBL/GenBank/DDBJ databases">
        <title>Whole genome shotgun sequence of Catellatospora bangladeshensis NBRC 107357.</title>
        <authorList>
            <person name="Komaki H."/>
            <person name="Tamura T."/>
        </authorList>
    </citation>
    <scope>NUCLEOTIDE SEQUENCE [LARGE SCALE GENOMIC DNA]</scope>
    <source>
        <strain evidence="7 8">NBRC 107357</strain>
    </source>
</reference>
<evidence type="ECO:0000256" key="3">
    <source>
        <dbReference type="ARBA" id="ARBA00022801"/>
    </source>
</evidence>
<evidence type="ECO:0000256" key="5">
    <source>
        <dbReference type="ARBA" id="ARBA00023163"/>
    </source>
</evidence>
<dbReference type="PANTHER" id="PTHR43156:SF2">
    <property type="entry name" value="STAGE II SPORULATION PROTEIN E"/>
    <property type="match status" value="1"/>
</dbReference>
<dbReference type="EMBL" id="BONF01000062">
    <property type="protein sequence ID" value="GIF86180.1"/>
    <property type="molecule type" value="Genomic_DNA"/>
</dbReference>
<organism evidence="7 8">
    <name type="scientific">Catellatospora bangladeshensis</name>
    <dbReference type="NCBI Taxonomy" id="310355"/>
    <lineage>
        <taxon>Bacteria</taxon>
        <taxon>Bacillati</taxon>
        <taxon>Actinomycetota</taxon>
        <taxon>Actinomycetes</taxon>
        <taxon>Micromonosporales</taxon>
        <taxon>Micromonosporaceae</taxon>
        <taxon>Catellatospora</taxon>
    </lineage>
</organism>
<evidence type="ECO:0000313" key="8">
    <source>
        <dbReference type="Proteomes" id="UP000601223"/>
    </source>
</evidence>
<dbReference type="InterPro" id="IPR029016">
    <property type="entry name" value="GAF-like_dom_sf"/>
</dbReference>
<keyword evidence="8" id="KW-1185">Reference proteome</keyword>
<keyword evidence="3" id="KW-0378">Hydrolase</keyword>
<dbReference type="InterPro" id="IPR036388">
    <property type="entry name" value="WH-like_DNA-bd_sf"/>
</dbReference>
<keyword evidence="5" id="KW-0804">Transcription</keyword>
<dbReference type="InterPro" id="IPR052016">
    <property type="entry name" value="Bact_Sigma-Reg"/>
</dbReference>